<name>A0A4R2LFH1_9FIRM</name>
<comment type="caution">
    <text evidence="1">The sequence shown here is derived from an EMBL/GenBank/DDBJ whole genome shotgun (WGS) entry which is preliminary data.</text>
</comment>
<sequence length="81" mass="9037">MIKADKESVKISGDLTEITDQFVAIAKGVREVLENAFGGMLASKAMDAIYELSKFTDEELETRQGEEIAETILKNLQREDN</sequence>
<dbReference type="Proteomes" id="UP000295711">
    <property type="component" value="Unassembled WGS sequence"/>
</dbReference>
<keyword evidence="2" id="KW-1185">Reference proteome</keyword>
<dbReference type="RefSeq" id="WP_132087469.1">
    <property type="nucleotide sequence ID" value="NZ_JANKAQ010000005.1"/>
</dbReference>
<dbReference type="EMBL" id="SLXA01000001">
    <property type="protein sequence ID" value="TCO86401.1"/>
    <property type="molecule type" value="Genomic_DNA"/>
</dbReference>
<evidence type="ECO:0000313" key="1">
    <source>
        <dbReference type="EMBL" id="TCO86401.1"/>
    </source>
</evidence>
<proteinExistence type="predicted"/>
<protein>
    <submittedName>
        <fullName evidence="1">Uncharacterized protein</fullName>
    </submittedName>
</protein>
<organism evidence="1 2">
    <name type="scientific">Frisingicoccus caecimuris</name>
    <dbReference type="NCBI Taxonomy" id="1796636"/>
    <lineage>
        <taxon>Bacteria</taxon>
        <taxon>Bacillati</taxon>
        <taxon>Bacillota</taxon>
        <taxon>Clostridia</taxon>
        <taxon>Lachnospirales</taxon>
        <taxon>Lachnospiraceae</taxon>
        <taxon>Frisingicoccus</taxon>
    </lineage>
</organism>
<gene>
    <name evidence="1" type="ORF">EV212_101186</name>
</gene>
<dbReference type="AlphaFoldDB" id="A0A4R2LFH1"/>
<evidence type="ECO:0000313" key="2">
    <source>
        <dbReference type="Proteomes" id="UP000295711"/>
    </source>
</evidence>
<accession>A0A4R2LFH1</accession>
<reference evidence="1 2" key="1">
    <citation type="submission" date="2019-03" db="EMBL/GenBank/DDBJ databases">
        <title>Genomic Encyclopedia of Type Strains, Phase IV (KMG-IV): sequencing the most valuable type-strain genomes for metagenomic binning, comparative biology and taxonomic classification.</title>
        <authorList>
            <person name="Goeker M."/>
        </authorList>
    </citation>
    <scope>NUCLEOTIDE SEQUENCE [LARGE SCALE GENOMIC DNA]</scope>
    <source>
        <strain evidence="1 2">DSM 28559</strain>
    </source>
</reference>